<proteinExistence type="predicted"/>
<dbReference type="OMA" id="QHIWDIM"/>
<gene>
    <name evidence="1" type="ORF">YQE_04156</name>
</gene>
<dbReference type="GO" id="GO:0003676">
    <property type="term" value="F:nucleic acid binding"/>
    <property type="evidence" value="ECO:0007669"/>
    <property type="project" value="InterPro"/>
</dbReference>
<organism evidence="1">
    <name type="scientific">Dendroctonus ponderosae</name>
    <name type="common">Mountain pine beetle</name>
    <dbReference type="NCBI Taxonomy" id="77166"/>
    <lineage>
        <taxon>Eukaryota</taxon>
        <taxon>Metazoa</taxon>
        <taxon>Ecdysozoa</taxon>
        <taxon>Arthropoda</taxon>
        <taxon>Hexapoda</taxon>
        <taxon>Insecta</taxon>
        <taxon>Pterygota</taxon>
        <taxon>Neoptera</taxon>
        <taxon>Endopterygota</taxon>
        <taxon>Coleoptera</taxon>
        <taxon>Polyphaga</taxon>
        <taxon>Cucujiformia</taxon>
        <taxon>Curculionidae</taxon>
        <taxon>Scolytinae</taxon>
        <taxon>Dendroctonus</taxon>
    </lineage>
</organism>
<dbReference type="HOGENOM" id="CLU_033666_13_1_1"/>
<protein>
    <submittedName>
        <fullName evidence="1">Uncharacterized protein</fullName>
    </submittedName>
</protein>
<dbReference type="Pfam" id="PF13358">
    <property type="entry name" value="DDE_3"/>
    <property type="match status" value="1"/>
</dbReference>
<feature type="non-terminal residue" evidence="1">
    <location>
        <position position="1"/>
    </location>
</feature>
<dbReference type="AlphaFoldDB" id="N6UFI8"/>
<name>N6UFI8_DENPD</name>
<sequence length="109" mass="12759">MSGERYRDLCVRDIVVFYAENVRGDFILIDDNTRPHRPRIVAEFLGDHNIERMYWPLLSPDMNPIEHVWSKMKIILREWQGQRNSVDDLVSKCSCNLVPQPADLNSCQA</sequence>
<dbReference type="InterPro" id="IPR038717">
    <property type="entry name" value="Tc1-like_DDE_dom"/>
</dbReference>
<reference evidence="1" key="1">
    <citation type="journal article" date="2013" name="Genome Biol.">
        <title>Draft genome of the mountain pine beetle, Dendroctonus ponderosae Hopkins, a major forest pest.</title>
        <authorList>
            <person name="Keeling C.I."/>
            <person name="Yuen M.M."/>
            <person name="Liao N.Y."/>
            <person name="Docking T.R."/>
            <person name="Chan S.K."/>
            <person name="Taylor G.A."/>
            <person name="Palmquist D.L."/>
            <person name="Jackman S.D."/>
            <person name="Nguyen A."/>
            <person name="Li M."/>
            <person name="Henderson H."/>
            <person name="Janes J.K."/>
            <person name="Zhao Y."/>
            <person name="Pandoh P."/>
            <person name="Moore R."/>
            <person name="Sperling F.A."/>
            <person name="Huber D.P."/>
            <person name="Birol I."/>
            <person name="Jones S.J."/>
            <person name="Bohlmann J."/>
        </authorList>
    </citation>
    <scope>NUCLEOTIDE SEQUENCE</scope>
</reference>
<evidence type="ECO:0000313" key="1">
    <source>
        <dbReference type="EMBL" id="ENN79396.1"/>
    </source>
</evidence>
<dbReference type="EMBL" id="KB740708">
    <property type="protein sequence ID" value="ENN79396.1"/>
    <property type="molecule type" value="Genomic_DNA"/>
</dbReference>
<dbReference type="Gene3D" id="3.30.420.10">
    <property type="entry name" value="Ribonuclease H-like superfamily/Ribonuclease H"/>
    <property type="match status" value="1"/>
</dbReference>
<dbReference type="InterPro" id="IPR036397">
    <property type="entry name" value="RNaseH_sf"/>
</dbReference>
<accession>N6UFI8</accession>